<dbReference type="PANTHER" id="PTHR11142">
    <property type="entry name" value="PSEUDOURIDYLATE SYNTHASE"/>
    <property type="match status" value="1"/>
</dbReference>
<keyword evidence="10" id="KW-1185">Reference proteome</keyword>
<feature type="domain" description="Pseudouridine synthase I TruA alpha/beta" evidence="8">
    <location>
        <begin position="154"/>
        <end position="245"/>
    </location>
</feature>
<proteinExistence type="inferred from homology"/>
<reference evidence="9 10" key="1">
    <citation type="submission" date="2020-08" db="EMBL/GenBank/DDBJ databases">
        <title>Genomic Encyclopedia of Type Strains, Phase IV (KMG-IV): sequencing the most valuable type-strain genomes for metagenomic binning, comparative biology and taxonomic classification.</title>
        <authorList>
            <person name="Goeker M."/>
        </authorList>
    </citation>
    <scope>NUCLEOTIDE SEQUENCE [LARGE SCALE GENOMIC DNA]</scope>
    <source>
        <strain evidence="9 10">DSM 105137</strain>
    </source>
</reference>
<dbReference type="PIRSF" id="PIRSF001430">
    <property type="entry name" value="tRNA_psdUrid_synth"/>
    <property type="match status" value="1"/>
</dbReference>
<dbReference type="GO" id="GO:0003723">
    <property type="term" value="F:RNA binding"/>
    <property type="evidence" value="ECO:0007669"/>
    <property type="project" value="InterPro"/>
</dbReference>
<dbReference type="SUPFAM" id="SSF55120">
    <property type="entry name" value="Pseudouridine synthase"/>
    <property type="match status" value="1"/>
</dbReference>
<evidence type="ECO:0000256" key="6">
    <source>
        <dbReference type="PIRSR" id="PIRSR001430-2"/>
    </source>
</evidence>
<dbReference type="InterPro" id="IPR020094">
    <property type="entry name" value="TruA/RsuA/RluB/E/F_N"/>
</dbReference>
<dbReference type="Gene3D" id="3.30.70.580">
    <property type="entry name" value="Pseudouridine synthase I, catalytic domain, N-terminal subdomain"/>
    <property type="match status" value="1"/>
</dbReference>
<evidence type="ECO:0000256" key="7">
    <source>
        <dbReference type="RuleBase" id="RU003792"/>
    </source>
</evidence>
<dbReference type="HAMAP" id="MF_00171">
    <property type="entry name" value="TruA"/>
    <property type="match status" value="1"/>
</dbReference>
<dbReference type="GO" id="GO:0031119">
    <property type="term" value="P:tRNA pseudouridine synthesis"/>
    <property type="evidence" value="ECO:0007669"/>
    <property type="project" value="UniProtKB-UniRule"/>
</dbReference>
<protein>
    <recommendedName>
        <fullName evidence="4">tRNA pseudouridine synthase A</fullName>
        <ecNumber evidence="4">5.4.99.12</ecNumber>
    </recommendedName>
    <alternativeName>
        <fullName evidence="4">tRNA pseudouridine(38-40) synthase</fullName>
    </alternativeName>
    <alternativeName>
        <fullName evidence="4">tRNA pseudouridylate synthase I</fullName>
    </alternativeName>
    <alternativeName>
        <fullName evidence="4">tRNA-uridine isomerase I</fullName>
    </alternativeName>
</protein>
<comment type="catalytic activity">
    <reaction evidence="4 7">
        <text>uridine(38/39/40) in tRNA = pseudouridine(38/39/40) in tRNA</text>
        <dbReference type="Rhea" id="RHEA:22376"/>
        <dbReference type="Rhea" id="RHEA-COMP:10085"/>
        <dbReference type="Rhea" id="RHEA-COMP:10087"/>
        <dbReference type="ChEBI" id="CHEBI:65314"/>
        <dbReference type="ChEBI" id="CHEBI:65315"/>
        <dbReference type="EC" id="5.4.99.12"/>
    </reaction>
</comment>
<dbReference type="RefSeq" id="WP_183496202.1">
    <property type="nucleotide sequence ID" value="NZ_JACIFF010000006.1"/>
</dbReference>
<dbReference type="Gene3D" id="3.30.70.660">
    <property type="entry name" value="Pseudouridine synthase I, catalytic domain, C-terminal subdomain"/>
    <property type="match status" value="1"/>
</dbReference>
<dbReference type="PANTHER" id="PTHR11142:SF0">
    <property type="entry name" value="TRNA PSEUDOURIDINE SYNTHASE-LIKE 1"/>
    <property type="match status" value="1"/>
</dbReference>
<comment type="similarity">
    <text evidence="1 4 7">Belongs to the tRNA pseudouridine synthase TruA family.</text>
</comment>
<dbReference type="Pfam" id="PF01416">
    <property type="entry name" value="PseudoU_synth_1"/>
    <property type="match status" value="1"/>
</dbReference>
<keyword evidence="2 4" id="KW-0819">tRNA processing</keyword>
<gene>
    <name evidence="4" type="primary">truA</name>
    <name evidence="9" type="ORF">GGR28_002591</name>
</gene>
<dbReference type="InterPro" id="IPR020095">
    <property type="entry name" value="PsdUridine_synth_TruA_C"/>
</dbReference>
<dbReference type="InterPro" id="IPR001406">
    <property type="entry name" value="PsdUridine_synth_TruA"/>
</dbReference>
<dbReference type="EC" id="5.4.99.12" evidence="4"/>
<evidence type="ECO:0000256" key="1">
    <source>
        <dbReference type="ARBA" id="ARBA00009375"/>
    </source>
</evidence>
<dbReference type="InterPro" id="IPR020097">
    <property type="entry name" value="PsdUridine_synth_TruA_a/b_dom"/>
</dbReference>
<dbReference type="AlphaFoldDB" id="A0A840E307"/>
<keyword evidence="3 4" id="KW-0413">Isomerase</keyword>
<dbReference type="CDD" id="cd02570">
    <property type="entry name" value="PseudoU_synth_EcTruA"/>
    <property type="match status" value="1"/>
</dbReference>
<evidence type="ECO:0000256" key="2">
    <source>
        <dbReference type="ARBA" id="ARBA00022694"/>
    </source>
</evidence>
<accession>A0A840E307</accession>
<dbReference type="Proteomes" id="UP000576209">
    <property type="component" value="Unassembled WGS sequence"/>
</dbReference>
<comment type="caution">
    <text evidence="4">Lacks conserved residue(s) required for the propagation of feature annotation.</text>
</comment>
<sequence>MKVTRYAVELAYRGTAYAGWQRQPNAVSVEETIDTALITILGSPVKLVGCGRTDAGVHASQYVAHFDYAGDLPKRLLARLNRYLPDDIALSGIFGVPPEMHARFSATGRSYTYRISLVKDPFRTDTVAWLPALKHLDREAMRAAAAVVLEYDEFAPFCKTNSDAFTMKCNVTESRWQFDGTEMVYHISANRFLRGMVRLIVGMCLQVGAGKLELSAVRTALDRQQRLPKPLSAPAAGLFLSQVRYADRGSWIDIL</sequence>
<dbReference type="InterPro" id="IPR020103">
    <property type="entry name" value="PsdUridine_synth_cat_dom_sf"/>
</dbReference>
<organism evidence="9 10">
    <name type="scientific">Neolewinella aquimaris</name>
    <dbReference type="NCBI Taxonomy" id="1835722"/>
    <lineage>
        <taxon>Bacteria</taxon>
        <taxon>Pseudomonadati</taxon>
        <taxon>Bacteroidota</taxon>
        <taxon>Saprospiria</taxon>
        <taxon>Saprospirales</taxon>
        <taxon>Lewinellaceae</taxon>
        <taxon>Neolewinella</taxon>
    </lineage>
</organism>
<feature type="binding site" evidence="4 6">
    <location>
        <position position="111"/>
    </location>
    <ligand>
        <name>substrate</name>
    </ligand>
</feature>
<dbReference type="FunFam" id="3.30.70.580:FF:000001">
    <property type="entry name" value="tRNA pseudouridine synthase A"/>
    <property type="match status" value="1"/>
</dbReference>
<comment type="function">
    <text evidence="4">Formation of pseudouridine at positions 38, 39 and 40 in the anticodon stem and loop of transfer RNAs.</text>
</comment>
<comment type="subunit">
    <text evidence="4">Homodimer.</text>
</comment>
<dbReference type="EMBL" id="JACIFF010000006">
    <property type="protein sequence ID" value="MBB4079964.1"/>
    <property type="molecule type" value="Genomic_DNA"/>
</dbReference>
<dbReference type="NCBIfam" id="TIGR00071">
    <property type="entry name" value="hisT_truA"/>
    <property type="match status" value="1"/>
</dbReference>
<comment type="caution">
    <text evidence="9">The sequence shown here is derived from an EMBL/GenBank/DDBJ whole genome shotgun (WGS) entry which is preliminary data.</text>
</comment>
<evidence type="ECO:0000256" key="4">
    <source>
        <dbReference type="HAMAP-Rule" id="MF_00171"/>
    </source>
</evidence>
<feature type="active site" description="Nucleophile" evidence="4 5">
    <location>
        <position position="54"/>
    </location>
</feature>
<evidence type="ECO:0000256" key="5">
    <source>
        <dbReference type="PIRSR" id="PIRSR001430-1"/>
    </source>
</evidence>
<evidence type="ECO:0000256" key="3">
    <source>
        <dbReference type="ARBA" id="ARBA00023235"/>
    </source>
</evidence>
<evidence type="ECO:0000259" key="8">
    <source>
        <dbReference type="Pfam" id="PF01416"/>
    </source>
</evidence>
<evidence type="ECO:0000313" key="10">
    <source>
        <dbReference type="Proteomes" id="UP000576209"/>
    </source>
</evidence>
<dbReference type="GO" id="GO:0160147">
    <property type="term" value="F:tRNA pseudouridine(38-40) synthase activity"/>
    <property type="evidence" value="ECO:0007669"/>
    <property type="project" value="UniProtKB-EC"/>
</dbReference>
<evidence type="ECO:0000313" key="9">
    <source>
        <dbReference type="EMBL" id="MBB4079964.1"/>
    </source>
</evidence>
<name>A0A840E307_9BACT</name>